<feature type="transmembrane region" description="Helical" evidence="1">
    <location>
        <begin position="32"/>
        <end position="54"/>
    </location>
</feature>
<feature type="transmembrane region" description="Helical" evidence="1">
    <location>
        <begin position="178"/>
        <end position="199"/>
    </location>
</feature>
<dbReference type="Pfam" id="PF00892">
    <property type="entry name" value="EamA"/>
    <property type="match status" value="2"/>
</dbReference>
<dbReference type="InterPro" id="IPR037185">
    <property type="entry name" value="EmrE-like"/>
</dbReference>
<evidence type="ECO:0000259" key="2">
    <source>
        <dbReference type="Pfam" id="PF00892"/>
    </source>
</evidence>
<proteinExistence type="predicted"/>
<feature type="transmembrane region" description="Helical" evidence="1">
    <location>
        <begin position="66"/>
        <end position="86"/>
    </location>
</feature>
<dbReference type="PANTHER" id="PTHR22911">
    <property type="entry name" value="ACYL-MALONYL CONDENSING ENZYME-RELATED"/>
    <property type="match status" value="1"/>
</dbReference>
<gene>
    <name evidence="3" type="ORF">FJY68_10025</name>
</gene>
<dbReference type="SUPFAM" id="SSF103481">
    <property type="entry name" value="Multidrug resistance efflux transporter EmrE"/>
    <property type="match status" value="2"/>
</dbReference>
<dbReference type="Proteomes" id="UP000779900">
    <property type="component" value="Unassembled WGS sequence"/>
</dbReference>
<keyword evidence="1" id="KW-1133">Transmembrane helix</keyword>
<dbReference type="Gene3D" id="1.10.3730.20">
    <property type="match status" value="1"/>
</dbReference>
<accession>A0A937XGS0</accession>
<evidence type="ECO:0000256" key="1">
    <source>
        <dbReference type="SAM" id="Phobius"/>
    </source>
</evidence>
<dbReference type="AlphaFoldDB" id="A0A937XGS0"/>
<feature type="transmembrane region" description="Helical" evidence="1">
    <location>
        <begin position="267"/>
        <end position="284"/>
    </location>
</feature>
<name>A0A937XGS0_UNCW3</name>
<evidence type="ECO:0000313" key="3">
    <source>
        <dbReference type="EMBL" id="MBM3332164.1"/>
    </source>
</evidence>
<protein>
    <submittedName>
        <fullName evidence="3">DMT family transporter</fullName>
    </submittedName>
</protein>
<feature type="domain" description="EamA" evidence="2">
    <location>
        <begin position="150"/>
        <end position="283"/>
    </location>
</feature>
<dbReference type="GO" id="GO:0016020">
    <property type="term" value="C:membrane"/>
    <property type="evidence" value="ECO:0007669"/>
    <property type="project" value="InterPro"/>
</dbReference>
<reference evidence="3" key="1">
    <citation type="submission" date="2019-03" db="EMBL/GenBank/DDBJ databases">
        <title>Lake Tanganyika Metagenome-Assembled Genomes (MAGs).</title>
        <authorList>
            <person name="Tran P."/>
        </authorList>
    </citation>
    <scope>NUCLEOTIDE SEQUENCE</scope>
    <source>
        <strain evidence="3">K_DeepCast_150m_m2_040</strain>
    </source>
</reference>
<keyword evidence="1" id="KW-0812">Transmembrane</keyword>
<feature type="transmembrane region" description="Helical" evidence="1">
    <location>
        <begin position="122"/>
        <end position="140"/>
    </location>
</feature>
<feature type="transmembrane region" description="Helical" evidence="1">
    <location>
        <begin position="146"/>
        <end position="166"/>
    </location>
</feature>
<dbReference type="PANTHER" id="PTHR22911:SF76">
    <property type="entry name" value="EAMA DOMAIN-CONTAINING PROTEIN"/>
    <property type="match status" value="1"/>
</dbReference>
<feature type="transmembrane region" description="Helical" evidence="1">
    <location>
        <begin position="92"/>
        <end position="115"/>
    </location>
</feature>
<dbReference type="EMBL" id="VGIR01000064">
    <property type="protein sequence ID" value="MBM3332164.1"/>
    <property type="molecule type" value="Genomic_DNA"/>
</dbReference>
<keyword evidence="1" id="KW-0472">Membrane</keyword>
<dbReference type="InterPro" id="IPR000620">
    <property type="entry name" value="EamA_dom"/>
</dbReference>
<feature type="domain" description="EamA" evidence="2">
    <location>
        <begin position="16"/>
        <end position="138"/>
    </location>
</feature>
<comment type="caution">
    <text evidence="3">The sequence shown here is derived from an EMBL/GenBank/DDBJ whole genome shotgun (WGS) entry which is preliminary data.</text>
</comment>
<sequence length="299" mass="31034">MAVSRPRVLAGLGAGVVVLSFASVIIRVTPAPSAVVAAGRMVVAMLVLTPFFWARFRGRRAEFAGLPVWPLVVSGVLLAAHFAVWIESLNRTTVASSVVLVAMNPIFVAALSPLVLREKVSWRLVLAVVLGVIGAAFIAGPQLKSTAVTVGNLMALAGAACAGGYLMAGRSVRPRLSLVSYIYVVYGIAAAVLFGYALASGTRLTGHSGRAWLFIFLLGLGPQLLGHTSFNWALRYVSAPTVAMAVLGEPVGTTLLAWLLLRQPPTLFEIVGGAIVCGGIYLAASDIAAAPDATLDAAT</sequence>
<organism evidence="3 4">
    <name type="scientific">candidate division WOR-3 bacterium</name>
    <dbReference type="NCBI Taxonomy" id="2052148"/>
    <lineage>
        <taxon>Bacteria</taxon>
        <taxon>Bacteria division WOR-3</taxon>
    </lineage>
</organism>
<evidence type="ECO:0000313" key="4">
    <source>
        <dbReference type="Proteomes" id="UP000779900"/>
    </source>
</evidence>
<feature type="transmembrane region" description="Helical" evidence="1">
    <location>
        <begin position="242"/>
        <end position="261"/>
    </location>
</feature>